<reference evidence="1 2" key="1">
    <citation type="submission" date="2009-04" db="EMBL/GenBank/DDBJ databases">
        <authorList>
            <person name="Sebastian Y."/>
            <person name="Madupu R."/>
            <person name="Durkin A.S."/>
            <person name="Torralba M."/>
            <person name="Methe B."/>
            <person name="Sutton G.G."/>
            <person name="Strausberg R.L."/>
            <person name="Nelson K.E."/>
        </authorList>
    </citation>
    <scope>NUCLEOTIDE SEQUENCE [LARGE SCALE GENOMIC DNA]</scope>
    <source>
        <strain evidence="1 2">60-3</strain>
    </source>
</reference>
<gene>
    <name evidence="1" type="ORF">PORUE0001_0966</name>
</gene>
<dbReference type="STRING" id="596327.PORUE0001_0966"/>
<dbReference type="AlphaFoldDB" id="C2MAV5"/>
<dbReference type="EMBL" id="ACLR01000118">
    <property type="protein sequence ID" value="EEK17106.1"/>
    <property type="molecule type" value="Genomic_DNA"/>
</dbReference>
<dbReference type="Proteomes" id="UP000003303">
    <property type="component" value="Unassembled WGS sequence"/>
</dbReference>
<evidence type="ECO:0000313" key="2">
    <source>
        <dbReference type="Proteomes" id="UP000003303"/>
    </source>
</evidence>
<protein>
    <submittedName>
        <fullName evidence="1">Uncharacterized protein</fullName>
    </submittedName>
</protein>
<name>C2MAV5_9PORP</name>
<keyword evidence="2" id="KW-1185">Reference proteome</keyword>
<proteinExistence type="predicted"/>
<evidence type="ECO:0000313" key="1">
    <source>
        <dbReference type="EMBL" id="EEK17106.1"/>
    </source>
</evidence>
<comment type="caution">
    <text evidence="1">The sequence shown here is derived from an EMBL/GenBank/DDBJ whole genome shotgun (WGS) entry which is preliminary data.</text>
</comment>
<accession>C2MAV5</accession>
<organism evidence="1 2">
    <name type="scientific">Porphyromonas uenonis 60-3</name>
    <dbReference type="NCBI Taxonomy" id="596327"/>
    <lineage>
        <taxon>Bacteria</taxon>
        <taxon>Pseudomonadati</taxon>
        <taxon>Bacteroidota</taxon>
        <taxon>Bacteroidia</taxon>
        <taxon>Bacteroidales</taxon>
        <taxon>Porphyromonadaceae</taxon>
        <taxon>Porphyromonas</taxon>
    </lineage>
</organism>
<sequence length="46" mass="4994">MKILCQREVHTKSGVVCCLRGGGMTVSDTFFCTFVADLGWSAGRKP</sequence>